<evidence type="ECO:0000256" key="4">
    <source>
        <dbReference type="ARBA" id="ARBA00022692"/>
    </source>
</evidence>
<proteinExistence type="inferred from homology"/>
<evidence type="ECO:0000256" key="2">
    <source>
        <dbReference type="ARBA" id="ARBA00006464"/>
    </source>
</evidence>
<comment type="subcellular location">
    <subcellularLocation>
        <location evidence="1">Membrane</location>
        <topology evidence="1">Multi-pass membrane protein</topology>
    </subcellularLocation>
</comment>
<dbReference type="Proteomes" id="UP000470246">
    <property type="component" value="Unassembled WGS sequence"/>
</dbReference>
<dbReference type="NCBIfam" id="TIGR03025">
    <property type="entry name" value="EPS_sugtrans"/>
    <property type="match status" value="1"/>
</dbReference>
<evidence type="ECO:0000256" key="3">
    <source>
        <dbReference type="ARBA" id="ARBA00022679"/>
    </source>
</evidence>
<sequence length="504" mass="54461">MAMIDIGGQRVQESLDPVAVRHALRGSVAATPGAVAGAPHLLEPEPREHRGVIRALLVTVDAAALALPALVLDGSLVLVAALVAVTLAVLTASGAHRPRMSLSALDEAPRHLPRLGLGLLLVAPLGYAAGADLGLAVHALCAVPVFVVGRSLSYALVRSARRRSVVGAATLVVGGGRLGMDLLSTLEEHPEYGLRGVGFLSEGSPLDEREPLGRLEDLDLVLDTYGVHKVVVAYGPTREAELVGLVRSAAQRDIEVYIVPRFFDVGLSPHGPDVEDLWGIPLHRVRRAALRRGVWRVKRLIDVVVSGTALTLLAPLMGLLALAVRISSPGPILFRQPRTGQDGEDISILKFRTLRPAAPASAPSQNAVTGSTRSTMHARQIDVEQRKTRIGNVLRRTSLDELPQLWNILRGDMSLVGPRPEERTYAAQFADSVYGYRDRHRLTVGLTGWAQIHGLRGDTSIEERARFDNSYIEHWSLWRDVVILVRTVAAVNRQAFTAVRSATR</sequence>
<protein>
    <submittedName>
        <fullName evidence="9">Exopolysaccharide biosynthesis polyprenyl glycosylphosphotransferase</fullName>
    </submittedName>
</protein>
<comment type="caution">
    <text evidence="9">The sequence shown here is derived from an EMBL/GenBank/DDBJ whole genome shotgun (WGS) entry which is preliminary data.</text>
</comment>
<comment type="similarity">
    <text evidence="2">Belongs to the bacterial sugar transferase family.</text>
</comment>
<evidence type="ECO:0000313" key="9">
    <source>
        <dbReference type="EMBL" id="NEK59341.1"/>
    </source>
</evidence>
<dbReference type="InterPro" id="IPR003362">
    <property type="entry name" value="Bact_transf"/>
</dbReference>
<keyword evidence="5 7" id="KW-1133">Transmembrane helix</keyword>
<name>A0A7K3W371_9ACTN</name>
<keyword evidence="3 9" id="KW-0808">Transferase</keyword>
<evidence type="ECO:0000259" key="8">
    <source>
        <dbReference type="Pfam" id="PF02397"/>
    </source>
</evidence>
<dbReference type="Pfam" id="PF02397">
    <property type="entry name" value="Bac_transf"/>
    <property type="match status" value="1"/>
</dbReference>
<reference evidence="9 10" key="1">
    <citation type="submission" date="2020-02" db="EMBL/GenBank/DDBJ databases">
        <title>Geodermatophilus sabuli CPCC 205279 I12A-02694.</title>
        <authorList>
            <person name="Jiang Z."/>
        </authorList>
    </citation>
    <scope>NUCLEOTIDE SEQUENCE [LARGE SCALE GENOMIC DNA]</scope>
    <source>
        <strain evidence="9 10">I12A-02694</strain>
    </source>
</reference>
<feature type="transmembrane region" description="Helical" evidence="7">
    <location>
        <begin position="76"/>
        <end position="92"/>
    </location>
</feature>
<keyword evidence="4 7" id="KW-0812">Transmembrane</keyword>
<evidence type="ECO:0000256" key="6">
    <source>
        <dbReference type="ARBA" id="ARBA00023136"/>
    </source>
</evidence>
<dbReference type="PANTHER" id="PTHR30576">
    <property type="entry name" value="COLANIC BIOSYNTHESIS UDP-GLUCOSE LIPID CARRIER TRANSFERASE"/>
    <property type="match status" value="1"/>
</dbReference>
<feature type="transmembrane region" description="Helical" evidence="7">
    <location>
        <begin position="135"/>
        <end position="157"/>
    </location>
</feature>
<dbReference type="GO" id="GO:0016780">
    <property type="term" value="F:phosphotransferase activity, for other substituted phosphate groups"/>
    <property type="evidence" value="ECO:0007669"/>
    <property type="project" value="TreeGrafter"/>
</dbReference>
<keyword evidence="6 7" id="KW-0472">Membrane</keyword>
<keyword evidence="10" id="KW-1185">Reference proteome</keyword>
<dbReference type="GO" id="GO:0016020">
    <property type="term" value="C:membrane"/>
    <property type="evidence" value="ECO:0007669"/>
    <property type="project" value="UniProtKB-SubCell"/>
</dbReference>
<dbReference type="Gene3D" id="3.40.50.720">
    <property type="entry name" value="NAD(P)-binding Rossmann-like Domain"/>
    <property type="match status" value="1"/>
</dbReference>
<dbReference type="EMBL" id="JAAGWF010000017">
    <property type="protein sequence ID" value="NEK59341.1"/>
    <property type="molecule type" value="Genomic_DNA"/>
</dbReference>
<dbReference type="AlphaFoldDB" id="A0A7K3W371"/>
<dbReference type="InterPro" id="IPR017475">
    <property type="entry name" value="EPS_sugar_tfrase"/>
</dbReference>
<organism evidence="9 10">
    <name type="scientific">Geodermatophilus sabuli</name>
    <dbReference type="NCBI Taxonomy" id="1564158"/>
    <lineage>
        <taxon>Bacteria</taxon>
        <taxon>Bacillati</taxon>
        <taxon>Actinomycetota</taxon>
        <taxon>Actinomycetes</taxon>
        <taxon>Geodermatophilales</taxon>
        <taxon>Geodermatophilaceae</taxon>
        <taxon>Geodermatophilus</taxon>
    </lineage>
</organism>
<evidence type="ECO:0000313" key="10">
    <source>
        <dbReference type="Proteomes" id="UP000470246"/>
    </source>
</evidence>
<evidence type="ECO:0000256" key="7">
    <source>
        <dbReference type="SAM" id="Phobius"/>
    </source>
</evidence>
<feature type="transmembrane region" description="Helical" evidence="7">
    <location>
        <begin position="300"/>
        <end position="324"/>
    </location>
</feature>
<evidence type="ECO:0000256" key="1">
    <source>
        <dbReference type="ARBA" id="ARBA00004141"/>
    </source>
</evidence>
<accession>A0A7K3W371</accession>
<feature type="transmembrane region" description="Helical" evidence="7">
    <location>
        <begin position="112"/>
        <end position="129"/>
    </location>
</feature>
<gene>
    <name evidence="9" type="ORF">GCU56_15880</name>
</gene>
<evidence type="ECO:0000256" key="5">
    <source>
        <dbReference type="ARBA" id="ARBA00022989"/>
    </source>
</evidence>
<feature type="domain" description="Bacterial sugar transferase" evidence="8">
    <location>
        <begin position="298"/>
        <end position="491"/>
    </location>
</feature>
<dbReference type="PANTHER" id="PTHR30576:SF0">
    <property type="entry name" value="UNDECAPRENYL-PHOSPHATE N-ACETYLGALACTOSAMINYL 1-PHOSPHATE TRANSFERASE-RELATED"/>
    <property type="match status" value="1"/>
</dbReference>